<accession>A0A1M4XSM1</accession>
<keyword evidence="4" id="KW-1185">Reference proteome</keyword>
<name>A0A1M4XSM1_9BACL</name>
<dbReference type="AlphaFoldDB" id="A0A1M4XSM1"/>
<dbReference type="Proteomes" id="UP000184476">
    <property type="component" value="Unassembled WGS sequence"/>
</dbReference>
<evidence type="ECO:0000256" key="1">
    <source>
        <dbReference type="SAM" id="Phobius"/>
    </source>
</evidence>
<gene>
    <name evidence="3" type="ORF">SAMN05444392_105158</name>
</gene>
<keyword evidence="1" id="KW-0812">Transmembrane</keyword>
<evidence type="ECO:0000313" key="3">
    <source>
        <dbReference type="EMBL" id="SHE96471.1"/>
    </source>
</evidence>
<protein>
    <submittedName>
        <fullName evidence="3">Stage II sporulation protein Q</fullName>
    </submittedName>
</protein>
<keyword evidence="1" id="KW-0472">Membrane</keyword>
<dbReference type="STRING" id="112248.SAMN05444392_105158"/>
<dbReference type="GO" id="GO:0004222">
    <property type="term" value="F:metalloendopeptidase activity"/>
    <property type="evidence" value="ECO:0007669"/>
    <property type="project" value="TreeGrafter"/>
</dbReference>
<proteinExistence type="predicted"/>
<dbReference type="InterPro" id="IPR016047">
    <property type="entry name" value="M23ase_b-sheet_dom"/>
</dbReference>
<evidence type="ECO:0000259" key="2">
    <source>
        <dbReference type="Pfam" id="PF01551"/>
    </source>
</evidence>
<dbReference type="OrthoDB" id="2050153at2"/>
<dbReference type="SUPFAM" id="SSF51261">
    <property type="entry name" value="Duplicated hybrid motif"/>
    <property type="match status" value="1"/>
</dbReference>
<dbReference type="CDD" id="cd12797">
    <property type="entry name" value="M23_peptidase"/>
    <property type="match status" value="1"/>
</dbReference>
<sequence>MKHEQENAKNQAPSFAQAKRRLRWKRLFARKWFLPAVYLSIVALIVAVTWWYQGYQMRDVHKHQSTMDTLLHEEETDRDIMGMPVMTSSMAVKTKDFYQEQASKQDRESALVKYANTFWPHSGIDFARKDGEVFTVIAALDGVVRRVEDNPVVGKQIEIEHDNGMVTVYQSLGEVSVKAGQVIKKGDQIGTAGQNQFEKENGNHIHFEVLKEKKHLNPEQYLSQASK</sequence>
<dbReference type="EMBL" id="FQVL01000005">
    <property type="protein sequence ID" value="SHE96471.1"/>
    <property type="molecule type" value="Genomic_DNA"/>
</dbReference>
<organism evidence="3 4">
    <name type="scientific">Seinonella peptonophila</name>
    <dbReference type="NCBI Taxonomy" id="112248"/>
    <lineage>
        <taxon>Bacteria</taxon>
        <taxon>Bacillati</taxon>
        <taxon>Bacillota</taxon>
        <taxon>Bacilli</taxon>
        <taxon>Bacillales</taxon>
        <taxon>Thermoactinomycetaceae</taxon>
        <taxon>Seinonella</taxon>
    </lineage>
</organism>
<dbReference type="PANTHER" id="PTHR21666:SF291">
    <property type="entry name" value="STAGE II SPORULATION PROTEIN Q"/>
    <property type="match status" value="1"/>
</dbReference>
<evidence type="ECO:0000313" key="4">
    <source>
        <dbReference type="Proteomes" id="UP000184476"/>
    </source>
</evidence>
<feature type="domain" description="M23ase beta-sheet core" evidence="2">
    <location>
        <begin position="120"/>
        <end position="218"/>
    </location>
</feature>
<dbReference type="InterPro" id="IPR011055">
    <property type="entry name" value="Dup_hybrid_motif"/>
</dbReference>
<dbReference type="Pfam" id="PF01551">
    <property type="entry name" value="Peptidase_M23"/>
    <property type="match status" value="1"/>
</dbReference>
<dbReference type="InterPro" id="IPR050570">
    <property type="entry name" value="Cell_wall_metabolism_enzyme"/>
</dbReference>
<dbReference type="RefSeq" id="WP_073154768.1">
    <property type="nucleotide sequence ID" value="NZ_FQVL01000005.1"/>
</dbReference>
<dbReference type="Gene3D" id="2.70.70.10">
    <property type="entry name" value="Glucose Permease (Domain IIA)"/>
    <property type="match status" value="1"/>
</dbReference>
<feature type="transmembrane region" description="Helical" evidence="1">
    <location>
        <begin position="32"/>
        <end position="52"/>
    </location>
</feature>
<keyword evidence="1" id="KW-1133">Transmembrane helix</keyword>
<dbReference type="PANTHER" id="PTHR21666">
    <property type="entry name" value="PEPTIDASE-RELATED"/>
    <property type="match status" value="1"/>
</dbReference>
<reference evidence="3 4" key="1">
    <citation type="submission" date="2016-11" db="EMBL/GenBank/DDBJ databases">
        <authorList>
            <person name="Jaros S."/>
            <person name="Januszkiewicz K."/>
            <person name="Wedrychowicz H."/>
        </authorList>
    </citation>
    <scope>NUCLEOTIDE SEQUENCE [LARGE SCALE GENOMIC DNA]</scope>
    <source>
        <strain evidence="3 4">DSM 44666</strain>
    </source>
</reference>